<gene>
    <name evidence="1" type="ORF">SMN809_LOCUS71666</name>
</gene>
<dbReference type="EMBL" id="CAJOBI010324089">
    <property type="protein sequence ID" value="CAF5189301.1"/>
    <property type="molecule type" value="Genomic_DNA"/>
</dbReference>
<sequence>LWEPLNFPNAPSSRYGMASASSIGAGLYVFGGFGMQDSSQFYNPYTAYGTSGLASYKQNPAGADKQTPRTVNKRNTGAINKQNQGVSSKQNFNQMNPMGYNNYNDNDDRIDENYYALSDAWFLNYVTKSWQQTQTSQYGRGFGSAAATPYSSGIPRVIYSMGKSHDWMYSTVETTGQVTSGFNQAGSGPAAIIMYDLSSYNPSYPHARYGHSTTLLTDNHLLLYGGCLR</sequence>
<dbReference type="InterPro" id="IPR015915">
    <property type="entry name" value="Kelch-typ_b-propeller"/>
</dbReference>
<dbReference type="SUPFAM" id="SSF117281">
    <property type="entry name" value="Kelch motif"/>
    <property type="match status" value="1"/>
</dbReference>
<accession>A0A8S3HZV3</accession>
<dbReference type="Gene3D" id="2.120.10.80">
    <property type="entry name" value="Kelch-type beta propeller"/>
    <property type="match status" value="1"/>
</dbReference>
<proteinExistence type="predicted"/>
<dbReference type="AlphaFoldDB" id="A0A8S3HZV3"/>
<evidence type="ECO:0000313" key="1">
    <source>
        <dbReference type="EMBL" id="CAF5189301.1"/>
    </source>
</evidence>
<dbReference type="Proteomes" id="UP000676336">
    <property type="component" value="Unassembled WGS sequence"/>
</dbReference>
<evidence type="ECO:0000313" key="2">
    <source>
        <dbReference type="Proteomes" id="UP000676336"/>
    </source>
</evidence>
<comment type="caution">
    <text evidence="1">The sequence shown here is derived from an EMBL/GenBank/DDBJ whole genome shotgun (WGS) entry which is preliminary data.</text>
</comment>
<reference evidence="1" key="1">
    <citation type="submission" date="2021-02" db="EMBL/GenBank/DDBJ databases">
        <authorList>
            <person name="Nowell W R."/>
        </authorList>
    </citation>
    <scope>NUCLEOTIDE SEQUENCE</scope>
</reference>
<organism evidence="1 2">
    <name type="scientific">Rotaria magnacalcarata</name>
    <dbReference type="NCBI Taxonomy" id="392030"/>
    <lineage>
        <taxon>Eukaryota</taxon>
        <taxon>Metazoa</taxon>
        <taxon>Spiralia</taxon>
        <taxon>Gnathifera</taxon>
        <taxon>Rotifera</taxon>
        <taxon>Eurotatoria</taxon>
        <taxon>Bdelloidea</taxon>
        <taxon>Philodinida</taxon>
        <taxon>Philodinidae</taxon>
        <taxon>Rotaria</taxon>
    </lineage>
</organism>
<name>A0A8S3HZV3_9BILA</name>
<protein>
    <submittedName>
        <fullName evidence="1">Uncharacterized protein</fullName>
    </submittedName>
</protein>
<feature type="non-terminal residue" evidence="1">
    <location>
        <position position="1"/>
    </location>
</feature>